<gene>
    <name evidence="6" type="ORF">RD110_23015</name>
</gene>
<sequence>MNSTSAISSASPLRRRLLIGGVAVAAAAAGVAWYRPRPASTQLAEPTGPEAALWALNLESPTGAPVAMTGFRGKPLAVNFWATWCPPCVEELPLLDRFYRENAAKGWQVVGMAIDQPSAVRTFLQKTPVTFPIAMAGLGGTDLVKSLGNLSGGLPFTVVLGSDGTVRHRKMGQISPTDLQMWTSLT</sequence>
<dbReference type="EMBL" id="CP019236">
    <property type="protein sequence ID" value="APW39717.1"/>
    <property type="molecule type" value="Genomic_DNA"/>
</dbReference>
<evidence type="ECO:0000256" key="4">
    <source>
        <dbReference type="ARBA" id="ARBA00023284"/>
    </source>
</evidence>
<dbReference type="CDD" id="cd02966">
    <property type="entry name" value="TlpA_like_family"/>
    <property type="match status" value="1"/>
</dbReference>
<feature type="domain" description="Thioredoxin" evidence="5">
    <location>
        <begin position="42"/>
        <end position="186"/>
    </location>
</feature>
<dbReference type="OrthoDB" id="9811352at2"/>
<dbReference type="InterPro" id="IPR013766">
    <property type="entry name" value="Thioredoxin_domain"/>
</dbReference>
<dbReference type="GO" id="GO:0030313">
    <property type="term" value="C:cell envelope"/>
    <property type="evidence" value="ECO:0007669"/>
    <property type="project" value="UniProtKB-SubCell"/>
</dbReference>
<keyword evidence="7" id="KW-1185">Reference proteome</keyword>
<reference evidence="6 7" key="1">
    <citation type="submission" date="2017-01" db="EMBL/GenBank/DDBJ databases">
        <authorList>
            <person name="Mah S.A."/>
            <person name="Swanson W.J."/>
            <person name="Moy G.W."/>
            <person name="Vacquier V.D."/>
        </authorList>
    </citation>
    <scope>NUCLEOTIDE SEQUENCE [LARGE SCALE GENOMIC DNA]</scope>
    <source>
        <strain evidence="6 7">DCY110</strain>
    </source>
</reference>
<dbReference type="PROSITE" id="PS51352">
    <property type="entry name" value="THIOREDOXIN_2"/>
    <property type="match status" value="1"/>
</dbReference>
<keyword evidence="2" id="KW-0201">Cytochrome c-type biogenesis</keyword>
<dbReference type="AlphaFoldDB" id="A0A1P8K140"/>
<evidence type="ECO:0000313" key="6">
    <source>
        <dbReference type="EMBL" id="APW39717.1"/>
    </source>
</evidence>
<dbReference type="GO" id="GO:0017004">
    <property type="term" value="P:cytochrome complex assembly"/>
    <property type="evidence" value="ECO:0007669"/>
    <property type="project" value="UniProtKB-KW"/>
</dbReference>
<dbReference type="GO" id="GO:0016491">
    <property type="term" value="F:oxidoreductase activity"/>
    <property type="evidence" value="ECO:0007669"/>
    <property type="project" value="InterPro"/>
</dbReference>
<evidence type="ECO:0000256" key="2">
    <source>
        <dbReference type="ARBA" id="ARBA00022748"/>
    </source>
</evidence>
<dbReference type="SUPFAM" id="SSF52833">
    <property type="entry name" value="Thioredoxin-like"/>
    <property type="match status" value="1"/>
</dbReference>
<proteinExistence type="predicted"/>
<protein>
    <submittedName>
        <fullName evidence="6">Redoxin</fullName>
    </submittedName>
</protein>
<dbReference type="KEGG" id="rhy:RD110_23015"/>
<evidence type="ECO:0000313" key="7">
    <source>
        <dbReference type="Proteomes" id="UP000186609"/>
    </source>
</evidence>
<dbReference type="STRING" id="1842727.RD110_23015"/>
<comment type="subcellular location">
    <subcellularLocation>
        <location evidence="1">Cell envelope</location>
    </subcellularLocation>
</comment>
<name>A0A1P8K140_9BURK</name>
<evidence type="ECO:0000259" key="5">
    <source>
        <dbReference type="PROSITE" id="PS51352"/>
    </source>
</evidence>
<keyword evidence="4" id="KW-0676">Redox-active center</keyword>
<dbReference type="InterPro" id="IPR050553">
    <property type="entry name" value="Thioredoxin_ResA/DsbE_sf"/>
</dbReference>
<dbReference type="Gene3D" id="3.40.30.10">
    <property type="entry name" value="Glutaredoxin"/>
    <property type="match status" value="1"/>
</dbReference>
<organism evidence="6 7">
    <name type="scientific">Rhodoferax koreensis</name>
    <dbReference type="NCBI Taxonomy" id="1842727"/>
    <lineage>
        <taxon>Bacteria</taxon>
        <taxon>Pseudomonadati</taxon>
        <taxon>Pseudomonadota</taxon>
        <taxon>Betaproteobacteria</taxon>
        <taxon>Burkholderiales</taxon>
        <taxon>Comamonadaceae</taxon>
        <taxon>Rhodoferax</taxon>
    </lineage>
</organism>
<dbReference type="InterPro" id="IPR006311">
    <property type="entry name" value="TAT_signal"/>
</dbReference>
<dbReference type="InterPro" id="IPR013740">
    <property type="entry name" value="Redoxin"/>
</dbReference>
<evidence type="ECO:0000256" key="1">
    <source>
        <dbReference type="ARBA" id="ARBA00004196"/>
    </source>
</evidence>
<dbReference type="RefSeq" id="WP_076202274.1">
    <property type="nucleotide sequence ID" value="NZ_CP019236.1"/>
</dbReference>
<dbReference type="PANTHER" id="PTHR42852">
    <property type="entry name" value="THIOL:DISULFIDE INTERCHANGE PROTEIN DSBE"/>
    <property type="match status" value="1"/>
</dbReference>
<dbReference type="PANTHER" id="PTHR42852:SF6">
    <property type="entry name" value="THIOL:DISULFIDE INTERCHANGE PROTEIN DSBE"/>
    <property type="match status" value="1"/>
</dbReference>
<dbReference type="InterPro" id="IPR036249">
    <property type="entry name" value="Thioredoxin-like_sf"/>
</dbReference>
<keyword evidence="3" id="KW-1015">Disulfide bond</keyword>
<dbReference type="PROSITE" id="PS51318">
    <property type="entry name" value="TAT"/>
    <property type="match status" value="1"/>
</dbReference>
<dbReference type="Pfam" id="PF08534">
    <property type="entry name" value="Redoxin"/>
    <property type="match status" value="1"/>
</dbReference>
<accession>A0A1P8K140</accession>
<evidence type="ECO:0000256" key="3">
    <source>
        <dbReference type="ARBA" id="ARBA00023157"/>
    </source>
</evidence>
<dbReference type="Proteomes" id="UP000186609">
    <property type="component" value="Chromosome"/>
</dbReference>